<dbReference type="AlphaFoldDB" id="A0A232FML5"/>
<sequence length="94" mass="10089">MVLGAKCRKGQDYGTWRSQRRLGLLGQANGRDAHRHLPNIRKIPWVIVGRVRVLGLTRSSGIPQVDPKHAAAVDASCTAVVDTGQAASESFLGS</sequence>
<proteinExistence type="predicted"/>
<dbReference type="EMBL" id="NNAY01000014">
    <property type="protein sequence ID" value="OXU31964.1"/>
    <property type="molecule type" value="Genomic_DNA"/>
</dbReference>
<accession>A0A232FML5</accession>
<name>A0A232FML5_9HYME</name>
<protein>
    <submittedName>
        <fullName evidence="1">Uncharacterized protein</fullName>
    </submittedName>
</protein>
<dbReference type="Proteomes" id="UP000215335">
    <property type="component" value="Unassembled WGS sequence"/>
</dbReference>
<evidence type="ECO:0000313" key="1">
    <source>
        <dbReference type="EMBL" id="OXU31964.1"/>
    </source>
</evidence>
<comment type="caution">
    <text evidence="1">The sequence shown here is derived from an EMBL/GenBank/DDBJ whole genome shotgun (WGS) entry which is preliminary data.</text>
</comment>
<reference evidence="1 2" key="1">
    <citation type="journal article" date="2017" name="Curr. Biol.">
        <title>The Evolution of Venom by Co-option of Single-Copy Genes.</title>
        <authorList>
            <person name="Martinson E.O."/>
            <person name="Mrinalini"/>
            <person name="Kelkar Y.D."/>
            <person name="Chang C.H."/>
            <person name="Werren J.H."/>
        </authorList>
    </citation>
    <scope>NUCLEOTIDE SEQUENCE [LARGE SCALE GENOMIC DNA]</scope>
    <source>
        <strain evidence="1 2">Alberta</strain>
        <tissue evidence="1">Whole body</tissue>
    </source>
</reference>
<gene>
    <name evidence="1" type="ORF">TSAR_013076</name>
</gene>
<keyword evidence="2" id="KW-1185">Reference proteome</keyword>
<organism evidence="1 2">
    <name type="scientific">Trichomalopsis sarcophagae</name>
    <dbReference type="NCBI Taxonomy" id="543379"/>
    <lineage>
        <taxon>Eukaryota</taxon>
        <taxon>Metazoa</taxon>
        <taxon>Ecdysozoa</taxon>
        <taxon>Arthropoda</taxon>
        <taxon>Hexapoda</taxon>
        <taxon>Insecta</taxon>
        <taxon>Pterygota</taxon>
        <taxon>Neoptera</taxon>
        <taxon>Endopterygota</taxon>
        <taxon>Hymenoptera</taxon>
        <taxon>Apocrita</taxon>
        <taxon>Proctotrupomorpha</taxon>
        <taxon>Chalcidoidea</taxon>
        <taxon>Pteromalidae</taxon>
        <taxon>Pteromalinae</taxon>
        <taxon>Trichomalopsis</taxon>
    </lineage>
</organism>
<evidence type="ECO:0000313" key="2">
    <source>
        <dbReference type="Proteomes" id="UP000215335"/>
    </source>
</evidence>